<reference evidence="2" key="1">
    <citation type="journal article" date="2015" name="Nature">
        <title>Complex archaea that bridge the gap between prokaryotes and eukaryotes.</title>
        <authorList>
            <person name="Spang A."/>
            <person name="Saw J.H."/>
            <person name="Jorgensen S.L."/>
            <person name="Zaremba-Niedzwiedzka K."/>
            <person name="Martijn J."/>
            <person name="Lind A.E."/>
            <person name="van Eijk R."/>
            <person name="Schleper C."/>
            <person name="Guy L."/>
            <person name="Ettema T.J."/>
        </authorList>
    </citation>
    <scope>NUCLEOTIDE SEQUENCE</scope>
</reference>
<gene>
    <name evidence="2" type="ORF">LCGC14_2323840</name>
</gene>
<evidence type="ECO:0000256" key="1">
    <source>
        <dbReference type="SAM" id="Phobius"/>
    </source>
</evidence>
<evidence type="ECO:0000313" key="2">
    <source>
        <dbReference type="EMBL" id="KKL48608.1"/>
    </source>
</evidence>
<keyword evidence="1" id="KW-0812">Transmembrane</keyword>
<protein>
    <submittedName>
        <fullName evidence="2">Uncharacterized protein</fullName>
    </submittedName>
</protein>
<comment type="caution">
    <text evidence="2">The sequence shown here is derived from an EMBL/GenBank/DDBJ whole genome shotgun (WGS) entry which is preliminary data.</text>
</comment>
<accession>A0A0F9CH04</accession>
<keyword evidence="1" id="KW-1133">Transmembrane helix</keyword>
<name>A0A0F9CH04_9ZZZZ</name>
<organism evidence="2">
    <name type="scientific">marine sediment metagenome</name>
    <dbReference type="NCBI Taxonomy" id="412755"/>
    <lineage>
        <taxon>unclassified sequences</taxon>
        <taxon>metagenomes</taxon>
        <taxon>ecological metagenomes</taxon>
    </lineage>
</organism>
<dbReference type="EMBL" id="LAZR01033259">
    <property type="protein sequence ID" value="KKL48608.1"/>
    <property type="molecule type" value="Genomic_DNA"/>
</dbReference>
<feature type="transmembrane region" description="Helical" evidence="1">
    <location>
        <begin position="6"/>
        <end position="25"/>
    </location>
</feature>
<keyword evidence="1" id="KW-0472">Membrane</keyword>
<sequence length="142" mass="15398">MSWVLYWIGLFRLVHSGVIIMSIAFSKLEDLAIPNGTKPSNAIIQESIDDAVAILLIAPAALDGNTYVIQGRRHGAATWVTLQEGIIGVALADVNAPAAGKALCYNMKDFAFSAFHSFRINSTVNVGDALHIWEAIKLWEGM</sequence>
<proteinExistence type="predicted"/>
<dbReference type="AlphaFoldDB" id="A0A0F9CH04"/>